<dbReference type="EMBL" id="BMEC01000002">
    <property type="protein sequence ID" value="GGC25010.1"/>
    <property type="molecule type" value="Genomic_DNA"/>
</dbReference>
<dbReference type="InterPro" id="IPR000361">
    <property type="entry name" value="ATAP_core_dom"/>
</dbReference>
<sequence>MDPIKITSTAIEEIKNIMENKNIPSEYGLRVGVRGGGGCSAAGMSYMLGFDKQKPTDKRFEIQGVPVFIEKSHVMYIIGMEVHFHDGNDARGFMFVNPDTQETTTI</sequence>
<dbReference type="PANTHER" id="PTHR10072:SF41">
    <property type="entry name" value="IRON-SULFUR CLUSTER ASSEMBLY 1 HOMOLOG, MITOCHONDRIAL"/>
    <property type="match status" value="1"/>
</dbReference>
<evidence type="ECO:0000313" key="3">
    <source>
        <dbReference type="EMBL" id="GGC25010.1"/>
    </source>
</evidence>
<accession>A0ABQ1LIY3</accession>
<keyword evidence="4" id="KW-1185">Reference proteome</keyword>
<evidence type="ECO:0000259" key="2">
    <source>
        <dbReference type="Pfam" id="PF01521"/>
    </source>
</evidence>
<evidence type="ECO:0000313" key="4">
    <source>
        <dbReference type="Proteomes" id="UP000636010"/>
    </source>
</evidence>
<feature type="domain" description="Core" evidence="2">
    <location>
        <begin position="4"/>
        <end position="100"/>
    </location>
</feature>
<dbReference type="InterPro" id="IPR035903">
    <property type="entry name" value="HesB-like_dom_sf"/>
</dbReference>
<proteinExistence type="inferred from homology"/>
<gene>
    <name evidence="3" type="ORF">GCM10011506_07910</name>
</gene>
<name>A0ABQ1LIY3_9BACT</name>
<dbReference type="InterPro" id="IPR016092">
    <property type="entry name" value="ATAP"/>
</dbReference>
<dbReference type="SUPFAM" id="SSF89360">
    <property type="entry name" value="HesB-like domain"/>
    <property type="match status" value="1"/>
</dbReference>
<dbReference type="Gene3D" id="2.60.300.12">
    <property type="entry name" value="HesB-like domain"/>
    <property type="match status" value="1"/>
</dbReference>
<organism evidence="3 4">
    <name type="scientific">Marivirga lumbricoides</name>
    <dbReference type="NCBI Taxonomy" id="1046115"/>
    <lineage>
        <taxon>Bacteria</taxon>
        <taxon>Pseudomonadati</taxon>
        <taxon>Bacteroidota</taxon>
        <taxon>Cytophagia</taxon>
        <taxon>Cytophagales</taxon>
        <taxon>Marivirgaceae</taxon>
        <taxon>Marivirga</taxon>
    </lineage>
</organism>
<reference evidence="4" key="1">
    <citation type="journal article" date="2019" name="Int. J. Syst. Evol. Microbiol.">
        <title>The Global Catalogue of Microorganisms (GCM) 10K type strain sequencing project: providing services to taxonomists for standard genome sequencing and annotation.</title>
        <authorList>
            <consortium name="The Broad Institute Genomics Platform"/>
            <consortium name="The Broad Institute Genome Sequencing Center for Infectious Disease"/>
            <person name="Wu L."/>
            <person name="Ma J."/>
        </authorList>
    </citation>
    <scope>NUCLEOTIDE SEQUENCE [LARGE SCALE GENOMIC DNA]</scope>
    <source>
        <strain evidence="4">CGMCC 1.10832</strain>
    </source>
</reference>
<comment type="caution">
    <text evidence="3">The sequence shown here is derived from an EMBL/GenBank/DDBJ whole genome shotgun (WGS) entry which is preliminary data.</text>
</comment>
<evidence type="ECO:0000256" key="1">
    <source>
        <dbReference type="ARBA" id="ARBA00006718"/>
    </source>
</evidence>
<dbReference type="Pfam" id="PF01521">
    <property type="entry name" value="Fe-S_biosyn"/>
    <property type="match status" value="1"/>
</dbReference>
<dbReference type="PANTHER" id="PTHR10072">
    <property type="entry name" value="IRON-SULFUR CLUSTER ASSEMBLY PROTEIN"/>
    <property type="match status" value="1"/>
</dbReference>
<dbReference type="NCBIfam" id="TIGR00049">
    <property type="entry name" value="iron-sulfur cluster assembly accessory protein"/>
    <property type="match status" value="1"/>
</dbReference>
<dbReference type="Proteomes" id="UP000636010">
    <property type="component" value="Unassembled WGS sequence"/>
</dbReference>
<dbReference type="InterPro" id="IPR050322">
    <property type="entry name" value="Fe-S_cluster_asmbl/transfer"/>
</dbReference>
<protein>
    <recommendedName>
        <fullName evidence="2">Core domain-containing protein</fullName>
    </recommendedName>
</protein>
<comment type="similarity">
    <text evidence="1">Belongs to the HesB/IscA family.</text>
</comment>
<dbReference type="RefSeq" id="WP_188460511.1">
    <property type="nucleotide sequence ID" value="NZ_BAABHU010000002.1"/>
</dbReference>